<organism evidence="13">
    <name type="scientific">Cupriavidus pinatubonensis (strain JMP 134 / LMG 1197)</name>
    <name type="common">Cupriavidus necator (strain JMP 134)</name>
    <dbReference type="NCBI Taxonomy" id="264198"/>
    <lineage>
        <taxon>Bacteria</taxon>
        <taxon>Pseudomonadati</taxon>
        <taxon>Pseudomonadota</taxon>
        <taxon>Betaproteobacteria</taxon>
        <taxon>Burkholderiales</taxon>
        <taxon>Burkholderiaceae</taxon>
        <taxon>Cupriavidus</taxon>
    </lineage>
</organism>
<feature type="signal peptide" evidence="11">
    <location>
        <begin position="1"/>
        <end position="29"/>
    </location>
</feature>
<reference evidence="13" key="1">
    <citation type="submission" date="2005-08" db="EMBL/GenBank/DDBJ databases">
        <title>Complete sequence of chromosome 2 of Ralstonia eutropha JMP134.</title>
        <authorList>
            <person name="Copeland A."/>
            <person name="Lucas S."/>
            <person name="Lapidus A."/>
            <person name="Barry K."/>
            <person name="Detter J.C."/>
            <person name="Glavina T."/>
            <person name="Hammon N."/>
            <person name="Israni S."/>
            <person name="Pitluck S."/>
            <person name="Goltsman E."/>
            <person name="Martinez M."/>
            <person name="Schmutz J."/>
            <person name="Larimer F."/>
            <person name="Land M."/>
            <person name="Lykidis A."/>
            <person name="Richardson P."/>
        </authorList>
    </citation>
    <scope>NUCLEOTIDE SEQUENCE [LARGE SCALE GENOMIC DNA]</scope>
    <source>
        <strain evidence="13">JMP134</strain>
    </source>
</reference>
<dbReference type="Gene3D" id="2.40.160.10">
    <property type="entry name" value="Porin"/>
    <property type="match status" value="1"/>
</dbReference>
<dbReference type="GO" id="GO:0046930">
    <property type="term" value="C:pore complex"/>
    <property type="evidence" value="ECO:0007669"/>
    <property type="project" value="UniProtKB-KW"/>
</dbReference>
<evidence type="ECO:0000256" key="2">
    <source>
        <dbReference type="ARBA" id="ARBA00011233"/>
    </source>
</evidence>
<comment type="subcellular location">
    <subcellularLocation>
        <location evidence="1">Cell outer membrane</location>
        <topology evidence="1">Multi-pass membrane protein</topology>
    </subcellularLocation>
</comment>
<dbReference type="InterPro" id="IPR050298">
    <property type="entry name" value="Gram-neg_bact_OMP"/>
</dbReference>
<evidence type="ECO:0000256" key="1">
    <source>
        <dbReference type="ARBA" id="ARBA00004571"/>
    </source>
</evidence>
<keyword evidence="10" id="KW-0998">Cell outer membrane</keyword>
<keyword evidence="9" id="KW-0472">Membrane</keyword>
<dbReference type="GO" id="GO:0009279">
    <property type="term" value="C:cell outer membrane"/>
    <property type="evidence" value="ECO:0007669"/>
    <property type="project" value="UniProtKB-SubCell"/>
</dbReference>
<gene>
    <name evidence="13" type="ordered locus">Reut_B4800</name>
</gene>
<evidence type="ECO:0000259" key="12">
    <source>
        <dbReference type="Pfam" id="PF13609"/>
    </source>
</evidence>
<evidence type="ECO:0000256" key="8">
    <source>
        <dbReference type="ARBA" id="ARBA00023114"/>
    </source>
</evidence>
<dbReference type="CDD" id="cd00342">
    <property type="entry name" value="gram_neg_porins"/>
    <property type="match status" value="1"/>
</dbReference>
<feature type="domain" description="Porin" evidence="12">
    <location>
        <begin position="19"/>
        <end position="332"/>
    </location>
</feature>
<sequence length="367" mass="39237">MTVKNMEEKVMKRNLVGLACVLASATAAAQTSGITLYGVADANIEYTNNNAGAGPDGHSRVGVSSGGLSPSRWGLRGTEDLGGGKQAIFALESGFSLDTGVSTQGGRLFGRQAWVGLRSGTQQVSLGRQYTSLFLMMANYSPTAYATTYEPVVGIAGSNLREDNMVKYHVDLGPLTAEAHWSFGEQPGSMQASTGYGGGFDYRIGDFGVAGAYDSINSALTAGNYTRTQKAALGLRYQITPALLAQAAYRYNNNGTRAANTSARDDLWWLSLNYQATAALQLTGAFYYDNVKSLYTATSKTNPSNPWQVTLIADYSLSKRTDVYLSTAYTKNASLNFESLNGAAGAYQIAPNEKNQFGVAMGMRHKF</sequence>
<evidence type="ECO:0000256" key="7">
    <source>
        <dbReference type="ARBA" id="ARBA00023065"/>
    </source>
</evidence>
<evidence type="ECO:0000256" key="3">
    <source>
        <dbReference type="ARBA" id="ARBA00022448"/>
    </source>
</evidence>
<evidence type="ECO:0000313" key="13">
    <source>
        <dbReference type="EMBL" id="AAZ64148.1"/>
    </source>
</evidence>
<dbReference type="GO" id="GO:0015288">
    <property type="term" value="F:porin activity"/>
    <property type="evidence" value="ECO:0007669"/>
    <property type="project" value="UniProtKB-KW"/>
</dbReference>
<dbReference type="Pfam" id="PF13609">
    <property type="entry name" value="Porin_4"/>
    <property type="match status" value="1"/>
</dbReference>
<evidence type="ECO:0000256" key="10">
    <source>
        <dbReference type="ARBA" id="ARBA00023237"/>
    </source>
</evidence>
<feature type="chain" id="PRO_5004232557" evidence="11">
    <location>
        <begin position="30"/>
        <end position="367"/>
    </location>
</feature>
<dbReference type="HOGENOM" id="CLU_038238_2_0_4"/>
<comment type="subunit">
    <text evidence="2">Homotrimer.</text>
</comment>
<dbReference type="PRINTS" id="PR00184">
    <property type="entry name" value="NEISSPPORIN"/>
</dbReference>
<evidence type="ECO:0000256" key="6">
    <source>
        <dbReference type="ARBA" id="ARBA00022729"/>
    </source>
</evidence>
<dbReference type="InterPro" id="IPR002299">
    <property type="entry name" value="Porin_Neis"/>
</dbReference>
<dbReference type="InterPro" id="IPR023614">
    <property type="entry name" value="Porin_dom_sf"/>
</dbReference>
<dbReference type="InterPro" id="IPR033900">
    <property type="entry name" value="Gram_neg_porin_domain"/>
</dbReference>
<protein>
    <submittedName>
        <fullName evidence="13">Porin, Gram-negative type</fullName>
    </submittedName>
</protein>
<dbReference type="AlphaFoldDB" id="Q46RT6"/>
<evidence type="ECO:0000256" key="5">
    <source>
        <dbReference type="ARBA" id="ARBA00022692"/>
    </source>
</evidence>
<keyword evidence="7" id="KW-0406">Ion transport</keyword>
<dbReference type="PANTHER" id="PTHR34501:SF9">
    <property type="entry name" value="MAJOR OUTER MEMBRANE PROTEIN P.IA"/>
    <property type="match status" value="1"/>
</dbReference>
<keyword evidence="8" id="KW-0626">Porin</keyword>
<dbReference type="STRING" id="264198.Reut_B4800"/>
<name>Q46RT6_CUPPJ</name>
<keyword evidence="5" id="KW-0812">Transmembrane</keyword>
<evidence type="ECO:0000256" key="4">
    <source>
        <dbReference type="ARBA" id="ARBA00022452"/>
    </source>
</evidence>
<accession>Q46RT6</accession>
<dbReference type="GO" id="GO:0006811">
    <property type="term" value="P:monoatomic ion transport"/>
    <property type="evidence" value="ECO:0007669"/>
    <property type="project" value="UniProtKB-KW"/>
</dbReference>
<keyword evidence="3" id="KW-0813">Transport</keyword>
<evidence type="ECO:0000256" key="11">
    <source>
        <dbReference type="SAM" id="SignalP"/>
    </source>
</evidence>
<evidence type="ECO:0000256" key="9">
    <source>
        <dbReference type="ARBA" id="ARBA00023136"/>
    </source>
</evidence>
<proteinExistence type="predicted"/>
<dbReference type="KEGG" id="reu:Reut_B4800"/>
<dbReference type="eggNOG" id="COG3203">
    <property type="taxonomic scope" value="Bacteria"/>
</dbReference>
<dbReference type="PANTHER" id="PTHR34501">
    <property type="entry name" value="PROTEIN YDDL-RELATED"/>
    <property type="match status" value="1"/>
</dbReference>
<keyword evidence="4" id="KW-1134">Transmembrane beta strand</keyword>
<dbReference type="EMBL" id="CP000091">
    <property type="protein sequence ID" value="AAZ64148.1"/>
    <property type="molecule type" value="Genomic_DNA"/>
</dbReference>
<keyword evidence="6 11" id="KW-0732">Signal</keyword>
<dbReference type="SUPFAM" id="SSF56935">
    <property type="entry name" value="Porins"/>
    <property type="match status" value="1"/>
</dbReference>